<dbReference type="AlphaFoldDB" id="A0A3L6DHU6"/>
<accession>A0A3L6DHU6</accession>
<comment type="caution">
    <text evidence="1">The sequence shown here is derived from an EMBL/GenBank/DDBJ whole genome shotgun (WGS) entry which is preliminary data.</text>
</comment>
<evidence type="ECO:0000313" key="1">
    <source>
        <dbReference type="EMBL" id="PWZ08200.1"/>
    </source>
</evidence>
<proteinExistence type="predicted"/>
<reference evidence="1 2" key="1">
    <citation type="journal article" date="2018" name="Nat. Genet.">
        <title>Extensive intraspecific gene order and gene structural variations between Mo17 and other maize genomes.</title>
        <authorList>
            <person name="Sun S."/>
            <person name="Zhou Y."/>
            <person name="Chen J."/>
            <person name="Shi J."/>
            <person name="Zhao H."/>
            <person name="Zhao H."/>
            <person name="Song W."/>
            <person name="Zhang M."/>
            <person name="Cui Y."/>
            <person name="Dong X."/>
            <person name="Liu H."/>
            <person name="Ma X."/>
            <person name="Jiao Y."/>
            <person name="Wang B."/>
            <person name="Wei X."/>
            <person name="Stein J.C."/>
            <person name="Glaubitz J.C."/>
            <person name="Lu F."/>
            <person name="Yu G."/>
            <person name="Liang C."/>
            <person name="Fengler K."/>
            <person name="Li B."/>
            <person name="Rafalski A."/>
            <person name="Schnable P.S."/>
            <person name="Ware D.H."/>
            <person name="Buckler E.S."/>
            <person name="Lai J."/>
        </authorList>
    </citation>
    <scope>NUCLEOTIDE SEQUENCE [LARGE SCALE GENOMIC DNA]</scope>
    <source>
        <strain evidence="2">cv. Missouri 17</strain>
        <tissue evidence="1">Seedling</tissue>
    </source>
</reference>
<gene>
    <name evidence="1" type="ORF">Zm00014a_000219</name>
</gene>
<organism evidence="1 2">
    <name type="scientific">Zea mays</name>
    <name type="common">Maize</name>
    <dbReference type="NCBI Taxonomy" id="4577"/>
    <lineage>
        <taxon>Eukaryota</taxon>
        <taxon>Viridiplantae</taxon>
        <taxon>Streptophyta</taxon>
        <taxon>Embryophyta</taxon>
        <taxon>Tracheophyta</taxon>
        <taxon>Spermatophyta</taxon>
        <taxon>Magnoliopsida</taxon>
        <taxon>Liliopsida</taxon>
        <taxon>Poales</taxon>
        <taxon>Poaceae</taxon>
        <taxon>PACMAD clade</taxon>
        <taxon>Panicoideae</taxon>
        <taxon>Andropogonodae</taxon>
        <taxon>Andropogoneae</taxon>
        <taxon>Tripsacinae</taxon>
        <taxon>Zea</taxon>
    </lineage>
</organism>
<evidence type="ECO:0000313" key="2">
    <source>
        <dbReference type="Proteomes" id="UP000251960"/>
    </source>
</evidence>
<sequence length="18" mass="2033">MTKVQEGNTYMRSSSSLN</sequence>
<dbReference type="EMBL" id="NCVQ01000010">
    <property type="protein sequence ID" value="PWZ08200.1"/>
    <property type="molecule type" value="Genomic_DNA"/>
</dbReference>
<dbReference type="Proteomes" id="UP000251960">
    <property type="component" value="Chromosome 9"/>
</dbReference>
<protein>
    <submittedName>
        <fullName evidence="1">Uncharacterized protein</fullName>
    </submittedName>
</protein>
<name>A0A3L6DHU6_MAIZE</name>